<dbReference type="RefSeq" id="WP_102876486.1">
    <property type="nucleotide sequence ID" value="NZ_CP010629.1"/>
</dbReference>
<dbReference type="PROSITE" id="PS50995">
    <property type="entry name" value="HTH_MARR_2"/>
    <property type="match status" value="1"/>
</dbReference>
<reference evidence="2 3" key="1">
    <citation type="journal article" date="2017" name="Front. Microbiol.">
        <title>Phaeobacter piscinae sp. nov., a species of the Roseobacter group and potential aquaculture probiont.</title>
        <authorList>
            <person name="Sonnenschein E.C."/>
            <person name="Phippen C.B.W."/>
            <person name="Nielsen K.F."/>
            <person name="Mateiu R.V."/>
            <person name="Melchiorsen J."/>
            <person name="Gram L."/>
            <person name="Overmann J."/>
            <person name="Freese H.M."/>
        </authorList>
    </citation>
    <scope>NUCLEOTIDE SEQUENCE [LARGE SCALE GENOMIC DNA]</scope>
    <source>
        <strain evidence="2 3">P88</strain>
    </source>
</reference>
<protein>
    <submittedName>
        <fullName evidence="2">Transcriptional regulator, MarR family</fullName>
    </submittedName>
</protein>
<evidence type="ECO:0000313" key="3">
    <source>
        <dbReference type="Proteomes" id="UP000236447"/>
    </source>
</evidence>
<dbReference type="InterPro" id="IPR039422">
    <property type="entry name" value="MarR/SlyA-like"/>
</dbReference>
<accession>A0A2I7HW82</accession>
<dbReference type="Pfam" id="PF12802">
    <property type="entry name" value="MarR_2"/>
    <property type="match status" value="1"/>
</dbReference>
<dbReference type="SUPFAM" id="SSF46785">
    <property type="entry name" value="Winged helix' DNA-binding domain"/>
    <property type="match status" value="1"/>
</dbReference>
<organism evidence="2 3">
    <name type="scientific">Phaeobacter inhibens</name>
    <dbReference type="NCBI Taxonomy" id="221822"/>
    <lineage>
        <taxon>Bacteria</taxon>
        <taxon>Pseudomonadati</taxon>
        <taxon>Pseudomonadota</taxon>
        <taxon>Alphaproteobacteria</taxon>
        <taxon>Rhodobacterales</taxon>
        <taxon>Roseobacteraceae</taxon>
        <taxon>Phaeobacter</taxon>
    </lineage>
</organism>
<proteinExistence type="predicted"/>
<evidence type="ECO:0000313" key="2">
    <source>
        <dbReference type="EMBL" id="AUQ98661.1"/>
    </source>
</evidence>
<gene>
    <name evidence="2" type="ORF">PhaeoP88_01280</name>
</gene>
<dbReference type="GO" id="GO:0003700">
    <property type="term" value="F:DNA-binding transcription factor activity"/>
    <property type="evidence" value="ECO:0007669"/>
    <property type="project" value="InterPro"/>
</dbReference>
<dbReference type="EMBL" id="CP010725">
    <property type="protein sequence ID" value="AUQ98661.1"/>
    <property type="molecule type" value="Genomic_DNA"/>
</dbReference>
<dbReference type="Proteomes" id="UP000236447">
    <property type="component" value="Chromosome"/>
</dbReference>
<dbReference type="PANTHER" id="PTHR33164:SF95">
    <property type="entry name" value="TRANSCRIPTIONAL REGULATOR"/>
    <property type="match status" value="1"/>
</dbReference>
<dbReference type="GO" id="GO:0006950">
    <property type="term" value="P:response to stress"/>
    <property type="evidence" value="ECO:0007669"/>
    <property type="project" value="TreeGrafter"/>
</dbReference>
<dbReference type="InterPro" id="IPR036388">
    <property type="entry name" value="WH-like_DNA-bd_sf"/>
</dbReference>
<feature type="region of interest" description="Disordered" evidence="1">
    <location>
        <begin position="144"/>
        <end position="163"/>
    </location>
</feature>
<dbReference type="SMART" id="SM00347">
    <property type="entry name" value="HTH_MARR"/>
    <property type="match status" value="1"/>
</dbReference>
<dbReference type="Gene3D" id="1.10.10.10">
    <property type="entry name" value="Winged helix-like DNA-binding domain superfamily/Winged helix DNA-binding domain"/>
    <property type="match status" value="1"/>
</dbReference>
<sequence>MSEPRVDTLQFPGHLIRRLHQISVALFADHMARNDIDLTPVQFAAIEAVAHEPGVDQATIAARIAYDRATLGKVIDRLEAKALIRRDISTTDRRARVVTLTDSGQSLLRRALPIVAELQADILTGLSPTEQVQMTTLLTKATQVGDRLRRAPHRAPTAPLKDD</sequence>
<dbReference type="PANTHER" id="PTHR33164">
    <property type="entry name" value="TRANSCRIPTIONAL REGULATOR, MARR FAMILY"/>
    <property type="match status" value="1"/>
</dbReference>
<name>A0A2I7HW82_9RHOB</name>
<dbReference type="PRINTS" id="PR00598">
    <property type="entry name" value="HTHMARR"/>
</dbReference>
<evidence type="ECO:0000256" key="1">
    <source>
        <dbReference type="SAM" id="MobiDB-lite"/>
    </source>
</evidence>
<dbReference type="GeneID" id="57288040"/>
<dbReference type="AlphaFoldDB" id="A0A2I7HW82"/>
<dbReference type="InterPro" id="IPR036390">
    <property type="entry name" value="WH_DNA-bd_sf"/>
</dbReference>
<dbReference type="InterPro" id="IPR000835">
    <property type="entry name" value="HTH_MarR-typ"/>
</dbReference>
<reference evidence="2 3" key="2">
    <citation type="journal article" date="2017" name="Genome Biol. Evol.">
        <title>Trajectories and Drivers of Genome Evolution in Surface-Associated Marine Phaeobacter.</title>
        <authorList>
            <person name="Freese H.M."/>
            <person name="Sikorski J."/>
            <person name="Bunk B."/>
            <person name="Scheuner C."/>
            <person name="Meier-Kolthoff J.P."/>
            <person name="Sproer C."/>
            <person name="Gram L."/>
            <person name="Overmann J."/>
        </authorList>
    </citation>
    <scope>NUCLEOTIDE SEQUENCE [LARGE SCALE GENOMIC DNA]</scope>
    <source>
        <strain evidence="2 3">P88</strain>
    </source>
</reference>